<dbReference type="GO" id="GO:0008757">
    <property type="term" value="F:S-adenosylmethionine-dependent methyltransferase activity"/>
    <property type="evidence" value="ECO:0007669"/>
    <property type="project" value="InterPro"/>
</dbReference>
<dbReference type="InterPro" id="IPR013216">
    <property type="entry name" value="Methyltransf_11"/>
</dbReference>
<proteinExistence type="predicted"/>
<dbReference type="PANTHER" id="PTHR43861:SF3">
    <property type="entry name" value="PUTATIVE (AFU_ORTHOLOGUE AFUA_2G14390)-RELATED"/>
    <property type="match status" value="1"/>
</dbReference>
<organism evidence="3 4">
    <name type="scientific">Mycolicibacterium pulveris</name>
    <name type="common">Mycobacterium pulveris</name>
    <dbReference type="NCBI Taxonomy" id="36813"/>
    <lineage>
        <taxon>Bacteria</taxon>
        <taxon>Bacillati</taxon>
        <taxon>Actinomycetota</taxon>
        <taxon>Actinomycetes</taxon>
        <taxon>Mycobacteriales</taxon>
        <taxon>Mycobacteriaceae</taxon>
        <taxon>Mycolicibacterium</taxon>
    </lineage>
</organism>
<reference evidence="3 4" key="1">
    <citation type="journal article" date="2019" name="Emerg. Microbes Infect.">
        <title>Comprehensive subspecies identification of 175 nontuberculous mycobacteria species based on 7547 genomic profiles.</title>
        <authorList>
            <person name="Matsumoto Y."/>
            <person name="Kinjo T."/>
            <person name="Motooka D."/>
            <person name="Nabeya D."/>
            <person name="Jung N."/>
            <person name="Uechi K."/>
            <person name="Horii T."/>
            <person name="Iida T."/>
            <person name="Fujita J."/>
            <person name="Nakamura S."/>
        </authorList>
    </citation>
    <scope>NUCLEOTIDE SEQUENCE [LARGE SCALE GENOMIC DNA]</scope>
    <source>
        <strain evidence="3 4">JCM 6370</strain>
    </source>
</reference>
<dbReference type="GO" id="GO:0032259">
    <property type="term" value="P:methylation"/>
    <property type="evidence" value="ECO:0007669"/>
    <property type="project" value="UniProtKB-KW"/>
</dbReference>
<keyword evidence="1 3" id="KW-0808">Transferase</keyword>
<protein>
    <submittedName>
        <fullName evidence="3">Methyltransferase</fullName>
    </submittedName>
</protein>
<keyword evidence="4" id="KW-1185">Reference proteome</keyword>
<dbReference type="PANTHER" id="PTHR43861">
    <property type="entry name" value="TRANS-ACONITATE 2-METHYLTRANSFERASE-RELATED"/>
    <property type="match status" value="1"/>
</dbReference>
<accession>A0A7I7UE07</accession>
<dbReference type="Gene3D" id="3.40.50.150">
    <property type="entry name" value="Vaccinia Virus protein VP39"/>
    <property type="match status" value="1"/>
</dbReference>
<dbReference type="InterPro" id="IPR029063">
    <property type="entry name" value="SAM-dependent_MTases_sf"/>
</dbReference>
<dbReference type="AlphaFoldDB" id="A0A7I7UE07"/>
<evidence type="ECO:0000313" key="3">
    <source>
        <dbReference type="EMBL" id="BBY79163.1"/>
    </source>
</evidence>
<evidence type="ECO:0000256" key="1">
    <source>
        <dbReference type="ARBA" id="ARBA00022679"/>
    </source>
</evidence>
<dbReference type="SUPFAM" id="SSF53335">
    <property type="entry name" value="S-adenosyl-L-methionine-dependent methyltransferases"/>
    <property type="match status" value="1"/>
</dbReference>
<sequence>MAEFEAMTRDYVFEQDFAHERERLRGMEALWDAGSQALLDELGIGAGWNCLEVGAGGGSMVEWMAGRGATVTAVDIDTRFVDDLASEVITVRRIDIREDDLPESEFDLVHSRLVLEHLADRRQVLDRLAATLRPGGWIVLEDYDWGSFGFDDESYGFGEVSAAVLEFMQRRGFAPDYGRRVVGDIADAGFVDVRGEGRVRVIDSSSPGFDFFRLTFESLRQALVDEGLLSAEAAAATSAHFAEDIRVSTPVMMAGIGRWPA</sequence>
<dbReference type="CDD" id="cd02440">
    <property type="entry name" value="AdoMet_MTases"/>
    <property type="match status" value="1"/>
</dbReference>
<dbReference type="Proteomes" id="UP000467252">
    <property type="component" value="Chromosome"/>
</dbReference>
<feature type="domain" description="Methyltransferase type 11" evidence="2">
    <location>
        <begin position="51"/>
        <end position="140"/>
    </location>
</feature>
<evidence type="ECO:0000313" key="4">
    <source>
        <dbReference type="Proteomes" id="UP000467252"/>
    </source>
</evidence>
<name>A0A7I7UE07_MYCPV</name>
<dbReference type="Pfam" id="PF08241">
    <property type="entry name" value="Methyltransf_11"/>
    <property type="match status" value="1"/>
</dbReference>
<keyword evidence="3" id="KW-0489">Methyltransferase</keyword>
<gene>
    <name evidence="3" type="ORF">MPUL_03210</name>
</gene>
<dbReference type="EMBL" id="AP022599">
    <property type="protein sequence ID" value="BBY79163.1"/>
    <property type="molecule type" value="Genomic_DNA"/>
</dbReference>
<dbReference type="RefSeq" id="WP_235674438.1">
    <property type="nucleotide sequence ID" value="NZ_AP022599.1"/>
</dbReference>
<evidence type="ECO:0000259" key="2">
    <source>
        <dbReference type="Pfam" id="PF08241"/>
    </source>
</evidence>